<organism evidence="2 3">
    <name type="scientific">Nonomuraea aridisoli</name>
    <dbReference type="NCBI Taxonomy" id="2070368"/>
    <lineage>
        <taxon>Bacteria</taxon>
        <taxon>Bacillati</taxon>
        <taxon>Actinomycetota</taxon>
        <taxon>Actinomycetes</taxon>
        <taxon>Streptosporangiales</taxon>
        <taxon>Streptosporangiaceae</taxon>
        <taxon>Nonomuraea</taxon>
    </lineage>
</organism>
<sequence>MVLPRSRGLVAGLLGLSVAVGLVLFVLQVISFPWDTRVTVDSVIRSEGWFFLLVSGPAVAMTLLVRRGSSRGRILAIAMAPPYLLGLWQIVDPHGHGWSGHEAEWMGIVRPVLALVALCLYVAGLCILPEDGRDGHAIWAGPLLVGLGWLGIEHGMLIAVGRDESDPLWAGAQTTAANMAAVADALLAYSVALAMITFGLALVRGQPAPTIALALPYLLVLVFTSVNTPFDLGRYGATLVGPEEPPWYAPVYWASCATMSIALLIPRPKRSVVHLEEKR</sequence>
<keyword evidence="3" id="KW-1185">Reference proteome</keyword>
<dbReference type="AlphaFoldDB" id="A0A2W2DH97"/>
<evidence type="ECO:0000256" key="1">
    <source>
        <dbReference type="SAM" id="Phobius"/>
    </source>
</evidence>
<protein>
    <submittedName>
        <fullName evidence="2">Uncharacterized protein</fullName>
    </submittedName>
</protein>
<evidence type="ECO:0000313" key="2">
    <source>
        <dbReference type="EMBL" id="PZG09831.1"/>
    </source>
</evidence>
<feature type="transmembrane region" description="Helical" evidence="1">
    <location>
        <begin position="180"/>
        <end position="203"/>
    </location>
</feature>
<feature type="transmembrane region" description="Helical" evidence="1">
    <location>
        <begin position="210"/>
        <end position="227"/>
    </location>
</feature>
<feature type="transmembrane region" description="Helical" evidence="1">
    <location>
        <begin position="140"/>
        <end position="160"/>
    </location>
</feature>
<feature type="transmembrane region" description="Helical" evidence="1">
    <location>
        <begin position="72"/>
        <end position="91"/>
    </location>
</feature>
<proteinExistence type="predicted"/>
<name>A0A2W2DH97_9ACTN</name>
<keyword evidence="1" id="KW-0812">Transmembrane</keyword>
<accession>A0A2W2DH97</accession>
<gene>
    <name evidence="2" type="ORF">C1J01_37030</name>
</gene>
<feature type="transmembrane region" description="Helical" evidence="1">
    <location>
        <begin position="9"/>
        <end position="28"/>
    </location>
</feature>
<feature type="transmembrane region" description="Helical" evidence="1">
    <location>
        <begin position="247"/>
        <end position="265"/>
    </location>
</feature>
<dbReference type="EMBL" id="POUD01000237">
    <property type="protein sequence ID" value="PZG09831.1"/>
    <property type="molecule type" value="Genomic_DNA"/>
</dbReference>
<keyword evidence="1" id="KW-1133">Transmembrane helix</keyword>
<reference evidence="2 3" key="1">
    <citation type="submission" date="2018-01" db="EMBL/GenBank/DDBJ databases">
        <title>Draft genome sequence of Nonomuraea sp. KC333.</title>
        <authorList>
            <person name="Sahin N."/>
            <person name="Saygin H."/>
            <person name="Ay H."/>
        </authorList>
    </citation>
    <scope>NUCLEOTIDE SEQUENCE [LARGE SCALE GENOMIC DNA]</scope>
    <source>
        <strain evidence="2 3">KC333</strain>
    </source>
</reference>
<dbReference type="Proteomes" id="UP000249304">
    <property type="component" value="Unassembled WGS sequence"/>
</dbReference>
<keyword evidence="1" id="KW-0472">Membrane</keyword>
<feature type="transmembrane region" description="Helical" evidence="1">
    <location>
        <begin position="111"/>
        <end position="128"/>
    </location>
</feature>
<evidence type="ECO:0000313" key="3">
    <source>
        <dbReference type="Proteomes" id="UP000249304"/>
    </source>
</evidence>
<feature type="transmembrane region" description="Helical" evidence="1">
    <location>
        <begin position="48"/>
        <end position="65"/>
    </location>
</feature>
<comment type="caution">
    <text evidence="2">The sequence shown here is derived from an EMBL/GenBank/DDBJ whole genome shotgun (WGS) entry which is preliminary data.</text>
</comment>